<comment type="subcellular location">
    <subcellularLocation>
        <location evidence="1">Cell membrane</location>
        <topology evidence="1">Multi-pass membrane protein</topology>
    </subcellularLocation>
</comment>
<dbReference type="PANTHER" id="PTHR11360:SF290">
    <property type="entry name" value="MONOCARBOXYLATE MFS PERMEASE"/>
    <property type="match status" value="1"/>
</dbReference>
<dbReference type="EMBL" id="JADBEE010000001">
    <property type="protein sequence ID" value="MBE1514299.1"/>
    <property type="molecule type" value="Genomic_DNA"/>
</dbReference>
<dbReference type="InterPro" id="IPR036259">
    <property type="entry name" value="MFS_trans_sf"/>
</dbReference>
<keyword evidence="4 5" id="KW-0472">Membrane</keyword>
<dbReference type="InterPro" id="IPR020846">
    <property type="entry name" value="MFS_dom"/>
</dbReference>
<keyword evidence="2 5" id="KW-0812">Transmembrane</keyword>
<sequence>MSQTPPPQTNPAPHFGRLIYPLALSVGVSFGAILFGTSVLITSTAAGAEFSIALLSAAFSGSVLTGAIFAVPVGRYGDRHGIRGITALGGTLVALGFIGFALSQTPWQVLGCWWALIGPGSAMVLFEPAFIGIQQWFDRTARNKAAGTLTLITGLAGPIFIPTTTYLAEELGWRATAIVLGTVVLMVSLAVAGWSLRIHPPPPSTGGEEAITPRKSKSLRRFPTGFVPLTLGVLLTMAVLEAFNVHRIARFEDSGFDPTMVAWWAAAVGLLSLPARFLLPVLANRFDPAKLWLIITALIMPSVWMAVRGTEAWELYGHFIIFGLLFGAFMPLRAVIMSDWFTGPRFGALMGVQAVAIALGRAGGPALVGWMAGSHLGYSTAMFLLSLILLGSAVMTAVAIARRSQNH</sequence>
<organism evidence="7 8">
    <name type="scientific">Nesterenkonia halotolerans</name>
    <dbReference type="NCBI Taxonomy" id="225325"/>
    <lineage>
        <taxon>Bacteria</taxon>
        <taxon>Bacillati</taxon>
        <taxon>Actinomycetota</taxon>
        <taxon>Actinomycetes</taxon>
        <taxon>Micrococcales</taxon>
        <taxon>Micrococcaceae</taxon>
        <taxon>Nesterenkonia</taxon>
    </lineage>
</organism>
<evidence type="ECO:0000256" key="5">
    <source>
        <dbReference type="SAM" id="Phobius"/>
    </source>
</evidence>
<protein>
    <submittedName>
        <fullName evidence="7">MFS family permease</fullName>
    </submittedName>
</protein>
<evidence type="ECO:0000313" key="8">
    <source>
        <dbReference type="Proteomes" id="UP000636579"/>
    </source>
</evidence>
<feature type="transmembrane region" description="Helical" evidence="5">
    <location>
        <begin position="145"/>
        <end position="167"/>
    </location>
</feature>
<evidence type="ECO:0000256" key="4">
    <source>
        <dbReference type="ARBA" id="ARBA00023136"/>
    </source>
</evidence>
<feature type="transmembrane region" description="Helical" evidence="5">
    <location>
        <begin position="222"/>
        <end position="240"/>
    </location>
</feature>
<evidence type="ECO:0000256" key="1">
    <source>
        <dbReference type="ARBA" id="ARBA00004651"/>
    </source>
</evidence>
<feature type="transmembrane region" description="Helical" evidence="5">
    <location>
        <begin position="113"/>
        <end position="133"/>
    </location>
</feature>
<feature type="transmembrane region" description="Helical" evidence="5">
    <location>
        <begin position="173"/>
        <end position="196"/>
    </location>
</feature>
<feature type="transmembrane region" description="Helical" evidence="5">
    <location>
        <begin position="315"/>
        <end position="336"/>
    </location>
</feature>
<feature type="transmembrane region" description="Helical" evidence="5">
    <location>
        <begin position="53"/>
        <end position="73"/>
    </location>
</feature>
<evidence type="ECO:0000256" key="2">
    <source>
        <dbReference type="ARBA" id="ARBA00022692"/>
    </source>
</evidence>
<evidence type="ECO:0000259" key="6">
    <source>
        <dbReference type="PROSITE" id="PS50850"/>
    </source>
</evidence>
<dbReference type="Pfam" id="PF07690">
    <property type="entry name" value="MFS_1"/>
    <property type="match status" value="2"/>
</dbReference>
<dbReference type="Gene3D" id="1.20.1250.20">
    <property type="entry name" value="MFS general substrate transporter like domains"/>
    <property type="match status" value="1"/>
</dbReference>
<evidence type="ECO:0000313" key="7">
    <source>
        <dbReference type="EMBL" id="MBE1514299.1"/>
    </source>
</evidence>
<feature type="transmembrane region" description="Helical" evidence="5">
    <location>
        <begin position="18"/>
        <end position="41"/>
    </location>
</feature>
<keyword evidence="8" id="KW-1185">Reference proteome</keyword>
<feature type="transmembrane region" description="Helical" evidence="5">
    <location>
        <begin position="348"/>
        <end position="372"/>
    </location>
</feature>
<dbReference type="InterPro" id="IPR050327">
    <property type="entry name" value="Proton-linked_MCT"/>
</dbReference>
<dbReference type="Proteomes" id="UP000636579">
    <property type="component" value="Unassembled WGS sequence"/>
</dbReference>
<comment type="caution">
    <text evidence="7">The sequence shown here is derived from an EMBL/GenBank/DDBJ whole genome shotgun (WGS) entry which is preliminary data.</text>
</comment>
<dbReference type="RefSeq" id="WP_192591066.1">
    <property type="nucleotide sequence ID" value="NZ_JADBEE010000001.1"/>
</dbReference>
<name>A0ABR9J5Q9_9MICC</name>
<accession>A0ABR9J5Q9</accession>
<keyword evidence="3 5" id="KW-1133">Transmembrane helix</keyword>
<gene>
    <name evidence="7" type="ORF">H4W26_001054</name>
</gene>
<dbReference type="InterPro" id="IPR011701">
    <property type="entry name" value="MFS"/>
</dbReference>
<feature type="transmembrane region" description="Helical" evidence="5">
    <location>
        <begin position="378"/>
        <end position="401"/>
    </location>
</feature>
<dbReference type="PROSITE" id="PS50850">
    <property type="entry name" value="MFS"/>
    <property type="match status" value="1"/>
</dbReference>
<proteinExistence type="predicted"/>
<feature type="transmembrane region" description="Helical" evidence="5">
    <location>
        <begin position="260"/>
        <end position="279"/>
    </location>
</feature>
<feature type="transmembrane region" description="Helical" evidence="5">
    <location>
        <begin position="85"/>
        <end position="107"/>
    </location>
</feature>
<feature type="transmembrane region" description="Helical" evidence="5">
    <location>
        <begin position="291"/>
        <end position="309"/>
    </location>
</feature>
<evidence type="ECO:0000256" key="3">
    <source>
        <dbReference type="ARBA" id="ARBA00022989"/>
    </source>
</evidence>
<reference evidence="7 8" key="1">
    <citation type="submission" date="2020-10" db="EMBL/GenBank/DDBJ databases">
        <title>Sequencing the genomes of 1000 actinobacteria strains.</title>
        <authorList>
            <person name="Klenk H.-P."/>
        </authorList>
    </citation>
    <scope>NUCLEOTIDE SEQUENCE [LARGE SCALE GENOMIC DNA]</scope>
    <source>
        <strain evidence="7 8">DSM 15474</strain>
    </source>
</reference>
<feature type="domain" description="Major facilitator superfamily (MFS) profile" evidence="6">
    <location>
        <begin position="15"/>
        <end position="404"/>
    </location>
</feature>
<dbReference type="SUPFAM" id="SSF103473">
    <property type="entry name" value="MFS general substrate transporter"/>
    <property type="match status" value="1"/>
</dbReference>
<dbReference type="PANTHER" id="PTHR11360">
    <property type="entry name" value="MONOCARBOXYLATE TRANSPORTER"/>
    <property type="match status" value="1"/>
</dbReference>